<dbReference type="GO" id="GO:0031397">
    <property type="term" value="P:negative regulation of protein ubiquitination"/>
    <property type="evidence" value="ECO:0007669"/>
    <property type="project" value="TreeGrafter"/>
</dbReference>
<dbReference type="EMBL" id="CAJFCW020000002">
    <property type="protein sequence ID" value="CAG9096819.1"/>
    <property type="molecule type" value="Genomic_DNA"/>
</dbReference>
<dbReference type="SUPFAM" id="SSF52833">
    <property type="entry name" value="Thioredoxin-like"/>
    <property type="match status" value="1"/>
</dbReference>
<dbReference type="InterPro" id="IPR012336">
    <property type="entry name" value="Thioredoxin-like_fold"/>
</dbReference>
<reference evidence="2" key="1">
    <citation type="submission" date="2020-09" db="EMBL/GenBank/DDBJ databases">
        <authorList>
            <person name="Kikuchi T."/>
        </authorList>
    </citation>
    <scope>NUCLEOTIDE SEQUENCE</scope>
    <source>
        <strain evidence="2">SH1</strain>
    </source>
</reference>
<keyword evidence="3" id="KW-1185">Reference proteome</keyword>
<dbReference type="GO" id="GO:0005634">
    <property type="term" value="C:nucleus"/>
    <property type="evidence" value="ECO:0007669"/>
    <property type="project" value="TreeGrafter"/>
</dbReference>
<evidence type="ECO:0000313" key="2">
    <source>
        <dbReference type="EMBL" id="CAD5212595.1"/>
    </source>
</evidence>
<dbReference type="Gene3D" id="3.40.30.10">
    <property type="entry name" value="Glutaredoxin"/>
    <property type="match status" value="1"/>
</dbReference>
<dbReference type="GO" id="GO:0030178">
    <property type="term" value="P:negative regulation of Wnt signaling pathway"/>
    <property type="evidence" value="ECO:0007669"/>
    <property type="project" value="TreeGrafter"/>
</dbReference>
<dbReference type="EMBL" id="CAJFDH010000002">
    <property type="protein sequence ID" value="CAD5212595.1"/>
    <property type="molecule type" value="Genomic_DNA"/>
</dbReference>
<dbReference type="AlphaFoldDB" id="A0A811KCI4"/>
<dbReference type="Pfam" id="PF13905">
    <property type="entry name" value="Thioredoxin_8"/>
    <property type="match status" value="1"/>
</dbReference>
<dbReference type="GO" id="GO:0004791">
    <property type="term" value="F:thioredoxin-disulfide reductase (NADPH) activity"/>
    <property type="evidence" value="ECO:0007669"/>
    <property type="project" value="TreeGrafter"/>
</dbReference>
<dbReference type="Proteomes" id="UP000614601">
    <property type="component" value="Unassembled WGS sequence"/>
</dbReference>
<accession>A0A811KCI4</accession>
<dbReference type="Proteomes" id="UP000783686">
    <property type="component" value="Unassembled WGS sequence"/>
</dbReference>
<dbReference type="PROSITE" id="PS51352">
    <property type="entry name" value="THIOREDOXIN_2"/>
    <property type="match status" value="1"/>
</dbReference>
<protein>
    <recommendedName>
        <fullName evidence="1">Thioredoxin domain-containing protein</fullName>
    </recommendedName>
</protein>
<name>A0A811KCI4_9BILA</name>
<proteinExistence type="predicted"/>
<dbReference type="OrthoDB" id="189920at2759"/>
<evidence type="ECO:0000313" key="3">
    <source>
        <dbReference type="Proteomes" id="UP000614601"/>
    </source>
</evidence>
<dbReference type="InterPro" id="IPR036249">
    <property type="entry name" value="Thioredoxin-like_sf"/>
</dbReference>
<comment type="caution">
    <text evidence="2">The sequence shown here is derived from an EMBL/GenBank/DDBJ whole genome shotgun (WGS) entry which is preliminary data.</text>
</comment>
<organism evidence="2 3">
    <name type="scientific">Bursaphelenchus okinawaensis</name>
    <dbReference type="NCBI Taxonomy" id="465554"/>
    <lineage>
        <taxon>Eukaryota</taxon>
        <taxon>Metazoa</taxon>
        <taxon>Ecdysozoa</taxon>
        <taxon>Nematoda</taxon>
        <taxon>Chromadorea</taxon>
        <taxon>Rhabditida</taxon>
        <taxon>Tylenchina</taxon>
        <taxon>Tylenchomorpha</taxon>
        <taxon>Aphelenchoidea</taxon>
        <taxon>Aphelenchoididae</taxon>
        <taxon>Bursaphelenchus</taxon>
    </lineage>
</organism>
<dbReference type="InterPro" id="IPR013766">
    <property type="entry name" value="Thioredoxin_domain"/>
</dbReference>
<dbReference type="PANTHER" id="PTHR46472">
    <property type="entry name" value="NUCLEOREDOXIN"/>
    <property type="match status" value="1"/>
</dbReference>
<gene>
    <name evidence="2" type="ORF">BOKJ2_LOCUS4396</name>
</gene>
<dbReference type="PANTHER" id="PTHR46472:SF1">
    <property type="entry name" value="NUCLEOREDOXIN"/>
    <property type="match status" value="1"/>
</dbReference>
<feature type="domain" description="Thioredoxin" evidence="1">
    <location>
        <begin position="3"/>
        <end position="160"/>
    </location>
</feature>
<sequence length="161" mass="18730">MINLQMDLLRNVDLTTKSGKLVDSEVLRGKVVAFYFSAFWCEPCRRFNPILRDFYVKAALQGVEIVWFSRDETMESMEEYFKEHGNWLRAPFQQPGCKCCCLTFVKEQQGFNYLKKYHIDSLPTLIVVKPDGTAVTKNGVDDVYNKDPEDVIAEWKRLASR</sequence>
<evidence type="ECO:0000259" key="1">
    <source>
        <dbReference type="PROSITE" id="PS51352"/>
    </source>
</evidence>